<evidence type="ECO:0000256" key="1">
    <source>
        <dbReference type="ARBA" id="ARBA00004196"/>
    </source>
</evidence>
<reference evidence="7" key="1">
    <citation type="journal article" date="2019" name="Int. J. Syst. Evol. Microbiol.">
        <title>The Global Catalogue of Microorganisms (GCM) 10K type strain sequencing project: providing services to taxonomists for standard genome sequencing and annotation.</title>
        <authorList>
            <consortium name="The Broad Institute Genomics Platform"/>
            <consortium name="The Broad Institute Genome Sequencing Center for Infectious Disease"/>
            <person name="Wu L."/>
            <person name="Ma J."/>
        </authorList>
    </citation>
    <scope>NUCLEOTIDE SEQUENCE [LARGE SCALE GENOMIC DNA]</scope>
    <source>
        <strain evidence="7">KCTC 42248</strain>
    </source>
</reference>
<dbReference type="PROSITE" id="PS51352">
    <property type="entry name" value="THIOREDOXIN_2"/>
    <property type="match status" value="1"/>
</dbReference>
<evidence type="ECO:0000256" key="4">
    <source>
        <dbReference type="ARBA" id="ARBA00023284"/>
    </source>
</evidence>
<name>A0ABW5NLP6_9SPHI</name>
<keyword evidence="3" id="KW-1015">Disulfide bond</keyword>
<dbReference type="Proteomes" id="UP001597393">
    <property type="component" value="Unassembled WGS sequence"/>
</dbReference>
<dbReference type="SUPFAM" id="SSF52833">
    <property type="entry name" value="Thioredoxin-like"/>
    <property type="match status" value="1"/>
</dbReference>
<keyword evidence="2" id="KW-0201">Cytochrome c-type biogenesis</keyword>
<dbReference type="CDD" id="cd02966">
    <property type="entry name" value="TlpA_like_family"/>
    <property type="match status" value="1"/>
</dbReference>
<accession>A0ABW5NLP6</accession>
<sequence length="364" mass="41203">MFKIIHDQQIKLIKAISLLTLIICPLISCGQKIEFRVEGKFDKPFRGTLYLFYNSIIDSVLVNGLEYAFTGAISGPTEASLRTKNGFSSGYLYLDKGITKIVSTIDSLENGPVLTSVKHVSGNETHDVVIPKMLNAMDQTKLEMLLDVGKTEEIVNTTRELLEEFPNHPLSAEILSSFASMDFITIYEIESLLGILNKEAIPQKSLEEINQAIEKKKIYRVGSQLFDFGFTDKNNRLYSINDFKGKYLLIEFWSAGCDPCRAEHPFLINTREQYSEKFEILGVSFDTNDGVWHQAVLEDQLTWVNTRIKNEVDKAVIEKLGIYFIPSNFLLDPSGRILAVNIKARQLKSRLDTELNSKVNGEKL</sequence>
<dbReference type="Gene3D" id="3.40.30.10">
    <property type="entry name" value="Glutaredoxin"/>
    <property type="match status" value="1"/>
</dbReference>
<proteinExistence type="predicted"/>
<dbReference type="InterPro" id="IPR036249">
    <property type="entry name" value="Thioredoxin-like_sf"/>
</dbReference>
<dbReference type="EMBL" id="JBHUMA010000008">
    <property type="protein sequence ID" value="MFD2600051.1"/>
    <property type="molecule type" value="Genomic_DNA"/>
</dbReference>
<dbReference type="InterPro" id="IPR013766">
    <property type="entry name" value="Thioredoxin_domain"/>
</dbReference>
<dbReference type="PANTHER" id="PTHR42852:SF6">
    <property type="entry name" value="THIOL:DISULFIDE INTERCHANGE PROTEIN DSBE"/>
    <property type="match status" value="1"/>
</dbReference>
<evidence type="ECO:0000256" key="3">
    <source>
        <dbReference type="ARBA" id="ARBA00023157"/>
    </source>
</evidence>
<gene>
    <name evidence="6" type="ORF">ACFSQ3_13930</name>
</gene>
<dbReference type="InterPro" id="IPR050553">
    <property type="entry name" value="Thioredoxin_ResA/DsbE_sf"/>
</dbReference>
<keyword evidence="4" id="KW-0676">Redox-active center</keyword>
<dbReference type="Pfam" id="PF00578">
    <property type="entry name" value="AhpC-TSA"/>
    <property type="match status" value="1"/>
</dbReference>
<evidence type="ECO:0000256" key="2">
    <source>
        <dbReference type="ARBA" id="ARBA00022748"/>
    </source>
</evidence>
<protein>
    <submittedName>
        <fullName evidence="6">Thioredoxin-like domain-containing protein</fullName>
    </submittedName>
</protein>
<comment type="caution">
    <text evidence="6">The sequence shown here is derived from an EMBL/GenBank/DDBJ whole genome shotgun (WGS) entry which is preliminary data.</text>
</comment>
<keyword evidence="7" id="KW-1185">Reference proteome</keyword>
<evidence type="ECO:0000313" key="6">
    <source>
        <dbReference type="EMBL" id="MFD2600051.1"/>
    </source>
</evidence>
<dbReference type="InterPro" id="IPR000866">
    <property type="entry name" value="AhpC/TSA"/>
</dbReference>
<dbReference type="RefSeq" id="WP_380870192.1">
    <property type="nucleotide sequence ID" value="NZ_JBHUMA010000008.1"/>
</dbReference>
<comment type="subcellular location">
    <subcellularLocation>
        <location evidence="1">Cell envelope</location>
    </subcellularLocation>
</comment>
<dbReference type="PANTHER" id="PTHR42852">
    <property type="entry name" value="THIOL:DISULFIDE INTERCHANGE PROTEIN DSBE"/>
    <property type="match status" value="1"/>
</dbReference>
<feature type="domain" description="Thioredoxin" evidence="5">
    <location>
        <begin position="219"/>
        <end position="360"/>
    </location>
</feature>
<evidence type="ECO:0000313" key="7">
    <source>
        <dbReference type="Proteomes" id="UP001597393"/>
    </source>
</evidence>
<evidence type="ECO:0000259" key="5">
    <source>
        <dbReference type="PROSITE" id="PS51352"/>
    </source>
</evidence>
<organism evidence="6 7">
    <name type="scientific">Sphingobacterium corticis</name>
    <dbReference type="NCBI Taxonomy" id="1812823"/>
    <lineage>
        <taxon>Bacteria</taxon>
        <taxon>Pseudomonadati</taxon>
        <taxon>Bacteroidota</taxon>
        <taxon>Sphingobacteriia</taxon>
        <taxon>Sphingobacteriales</taxon>
        <taxon>Sphingobacteriaceae</taxon>
        <taxon>Sphingobacterium</taxon>
    </lineage>
</organism>